<feature type="domain" description="LTD" evidence="1">
    <location>
        <begin position="477"/>
        <end position="594"/>
    </location>
</feature>
<evidence type="ECO:0000259" key="1">
    <source>
        <dbReference type="PROSITE" id="PS51841"/>
    </source>
</evidence>
<dbReference type="EMBL" id="JAULBC010000001">
    <property type="protein sequence ID" value="MEX6685991.1"/>
    <property type="molecule type" value="Genomic_DNA"/>
</dbReference>
<dbReference type="Pfam" id="PF00932">
    <property type="entry name" value="LTD"/>
    <property type="match status" value="1"/>
</dbReference>
<dbReference type="PROSITE" id="PS51841">
    <property type="entry name" value="LTD"/>
    <property type="match status" value="1"/>
</dbReference>
<dbReference type="InterPro" id="IPR001322">
    <property type="entry name" value="Lamin_tail_dom"/>
</dbReference>
<protein>
    <submittedName>
        <fullName evidence="2">DUF5689 domain-containing protein</fullName>
    </submittedName>
</protein>
<name>A0ABV3Z810_9BACT</name>
<gene>
    <name evidence="2" type="ORF">QTN47_00710</name>
</gene>
<evidence type="ECO:0000313" key="2">
    <source>
        <dbReference type="EMBL" id="MEX6685991.1"/>
    </source>
</evidence>
<keyword evidence="3" id="KW-1185">Reference proteome</keyword>
<dbReference type="Pfam" id="PF18942">
    <property type="entry name" value="DUF5689"/>
    <property type="match status" value="2"/>
</dbReference>
<evidence type="ECO:0000313" key="3">
    <source>
        <dbReference type="Proteomes" id="UP001560573"/>
    </source>
</evidence>
<dbReference type="Proteomes" id="UP001560573">
    <property type="component" value="Unassembled WGS sequence"/>
</dbReference>
<dbReference type="InterPro" id="IPR043744">
    <property type="entry name" value="DUF5689"/>
</dbReference>
<organism evidence="2 3">
    <name type="scientific">Danxiaibacter flavus</name>
    <dbReference type="NCBI Taxonomy" id="3049108"/>
    <lineage>
        <taxon>Bacteria</taxon>
        <taxon>Pseudomonadati</taxon>
        <taxon>Bacteroidota</taxon>
        <taxon>Chitinophagia</taxon>
        <taxon>Chitinophagales</taxon>
        <taxon>Chitinophagaceae</taxon>
        <taxon>Danxiaibacter</taxon>
    </lineage>
</organism>
<reference evidence="2 3" key="1">
    <citation type="submission" date="2023-07" db="EMBL/GenBank/DDBJ databases">
        <authorList>
            <person name="Lian W.-H."/>
        </authorList>
    </citation>
    <scope>NUCLEOTIDE SEQUENCE [LARGE SCALE GENOMIC DNA]</scope>
    <source>
        <strain evidence="2 3">SYSU DXS3180</strain>
    </source>
</reference>
<accession>A0ABV3Z810</accession>
<comment type="caution">
    <text evidence="2">The sequence shown here is derived from an EMBL/GenBank/DDBJ whole genome shotgun (WGS) entry which is preliminary data.</text>
</comment>
<proteinExistence type="predicted"/>
<sequence length="647" mass="70339">MKKILLFFVLATTASFCCNKKFDEPPTSEIETITANFTIRQLREIHAYNNIEAITDDKIISGIVTADDKSGNFYKQITIQDETGGIVIKMDGSNLYTDYPIGRKVFVRLKGLFIGDYNRMLQIGAGKDNSNPAALAVTPIPSILFNKYVVKGSLGNTVEPILVTVDQLTEDFQSMLIKLEDFQFAPADTSKTYGDVSLASSARNFTIKNCAGSSITLRNSSYADFCGIKAASGKGSITAIYSIFGATKQLLIRDTSDIQFTGKRCNSTTLASLNIADLRAMYQTAPVTIPDGKKIKGIVITDKSNGNFEDDKLVIQQGDNLCGIVIHFTAAHNYSCGDEVEINISNLTLDNKNYGLQVCDVPLQNAVKTGTGQITARVTSISELVNNFKNREATLITLPNTTISDKTNKQWNGLLTLTSQDATLRHFALSTAKFVDQPYPQTQLKSITGAALSVNQEQTLMIRNMGDVDSTLPVPVTRADLIISEYIEGSSYNRYLEIYNASSTSADLSKYIVRLYLNGAVKAKSSSKLDTLIRTPSLAPNGIIVIKHPSAKAILPPGVIAYISDVCNFTGNDAITLEKNGTVIDVFGEVGINPGKSWTIAGNDNAAVDKTVRRKSGIVEGNTNWQQSATSEWLIFGKDDVSNLGAR</sequence>
<dbReference type="RefSeq" id="WP_369327380.1">
    <property type="nucleotide sequence ID" value="NZ_JAULBC010000001.1"/>
</dbReference>